<comment type="caution">
    <text evidence="3">The sequence shown here is derived from an EMBL/GenBank/DDBJ whole genome shotgun (WGS) entry which is preliminary data.</text>
</comment>
<reference evidence="3" key="1">
    <citation type="submission" date="2021-06" db="EMBL/GenBank/DDBJ databases">
        <title>Parelaphostrongylus tenuis whole genome reference sequence.</title>
        <authorList>
            <person name="Garwood T.J."/>
            <person name="Larsen P.A."/>
            <person name="Fountain-Jones N.M."/>
            <person name="Garbe J.R."/>
            <person name="Macchietto M.G."/>
            <person name="Kania S.A."/>
            <person name="Gerhold R.W."/>
            <person name="Richards J.E."/>
            <person name="Wolf T.M."/>
        </authorList>
    </citation>
    <scope>NUCLEOTIDE SEQUENCE</scope>
    <source>
        <strain evidence="3">MNPRO001-30</strain>
        <tissue evidence="3">Meninges</tissue>
    </source>
</reference>
<dbReference type="PROSITE" id="PS00061">
    <property type="entry name" value="ADH_SHORT"/>
    <property type="match status" value="1"/>
</dbReference>
<evidence type="ECO:0000313" key="4">
    <source>
        <dbReference type="Proteomes" id="UP001196413"/>
    </source>
</evidence>
<dbReference type="GO" id="GO:0016491">
    <property type="term" value="F:oxidoreductase activity"/>
    <property type="evidence" value="ECO:0007669"/>
    <property type="project" value="UniProtKB-KW"/>
</dbReference>
<dbReference type="InterPro" id="IPR020904">
    <property type="entry name" value="Sc_DH/Rdtase_CS"/>
</dbReference>
<gene>
    <name evidence="3" type="primary">DHS-20</name>
    <name evidence="3" type="ORF">KIN20_028688</name>
</gene>
<keyword evidence="2" id="KW-0472">Membrane</keyword>
<dbReference type="GO" id="GO:0008202">
    <property type="term" value="P:steroid metabolic process"/>
    <property type="evidence" value="ECO:0007669"/>
    <property type="project" value="TreeGrafter"/>
</dbReference>
<dbReference type="InterPro" id="IPR036291">
    <property type="entry name" value="NAD(P)-bd_dom_sf"/>
</dbReference>
<feature type="transmembrane region" description="Helical" evidence="2">
    <location>
        <begin position="20"/>
        <end position="44"/>
    </location>
</feature>
<dbReference type="PRINTS" id="PR00081">
    <property type="entry name" value="GDHRDH"/>
</dbReference>
<name>A0AAD5WEW4_PARTN</name>
<dbReference type="EMBL" id="JAHQIW010005990">
    <property type="protein sequence ID" value="KAJ1367715.1"/>
    <property type="molecule type" value="Genomic_DNA"/>
</dbReference>
<dbReference type="SUPFAM" id="SSF51735">
    <property type="entry name" value="NAD(P)-binding Rossmann-fold domains"/>
    <property type="match status" value="1"/>
</dbReference>
<sequence length="358" mass="40338">MPALSSVDTGKKLRIIYVQLFLQICSTGFLPFIPLIAYIILGLFGRCFESKICLQRRYSLLDATQDLEGNWRFRCISEGFTVFAGCLTEKGEISLKTECSAKEYVLSHLTEGIQLWGIVNNAGIFSCFGPDDWTTIDDYVKAVEVNTFGVIRITQAFKKLVKHSQGRIVTVTSVNGRLSTPAAGPYVVSKFGTEAYMDSIRQEVYGFGVKVCILEPGAFRTALLDKQAMIDRIEKQKVVGQMCLGGVVVVARVPGMDETQVWSKLDSETKEEYGEKYKDYFIKWWNELFWLFELTEHTLCPSTTTFMHLQQNIPDIATTVDGMRFWCTFRYHCCRRGGPILCSGASAIKGCKLLPRSD</sequence>
<keyword evidence="4" id="KW-1185">Reference proteome</keyword>
<protein>
    <submittedName>
        <fullName evidence="3">Protein CBR-dhs-20</fullName>
    </submittedName>
</protein>
<organism evidence="3 4">
    <name type="scientific">Parelaphostrongylus tenuis</name>
    <name type="common">Meningeal worm</name>
    <dbReference type="NCBI Taxonomy" id="148309"/>
    <lineage>
        <taxon>Eukaryota</taxon>
        <taxon>Metazoa</taxon>
        <taxon>Ecdysozoa</taxon>
        <taxon>Nematoda</taxon>
        <taxon>Chromadorea</taxon>
        <taxon>Rhabditida</taxon>
        <taxon>Rhabditina</taxon>
        <taxon>Rhabditomorpha</taxon>
        <taxon>Strongyloidea</taxon>
        <taxon>Metastrongylidae</taxon>
        <taxon>Parelaphostrongylus</taxon>
    </lineage>
</organism>
<dbReference type="AlphaFoldDB" id="A0AAD5WEW4"/>
<keyword evidence="1" id="KW-0560">Oxidoreductase</keyword>
<dbReference type="InterPro" id="IPR002347">
    <property type="entry name" value="SDR_fam"/>
</dbReference>
<keyword evidence="2" id="KW-0812">Transmembrane</keyword>
<evidence type="ECO:0000256" key="2">
    <source>
        <dbReference type="SAM" id="Phobius"/>
    </source>
</evidence>
<dbReference type="PANTHER" id="PTHR43313:SF34">
    <property type="entry name" value="RETINOL DEHYDROGENASE 7"/>
    <property type="match status" value="1"/>
</dbReference>
<dbReference type="Pfam" id="PF00106">
    <property type="entry name" value="adh_short"/>
    <property type="match status" value="1"/>
</dbReference>
<keyword evidence="2" id="KW-1133">Transmembrane helix</keyword>
<evidence type="ECO:0000256" key="1">
    <source>
        <dbReference type="ARBA" id="ARBA00023002"/>
    </source>
</evidence>
<dbReference type="Gene3D" id="3.40.50.720">
    <property type="entry name" value="NAD(P)-binding Rossmann-like Domain"/>
    <property type="match status" value="1"/>
</dbReference>
<dbReference type="PANTHER" id="PTHR43313">
    <property type="entry name" value="SHORT-CHAIN DEHYDROGENASE/REDUCTASE FAMILY 9C"/>
    <property type="match status" value="1"/>
</dbReference>
<proteinExistence type="predicted"/>
<accession>A0AAD5WEW4</accession>
<dbReference type="Proteomes" id="UP001196413">
    <property type="component" value="Unassembled WGS sequence"/>
</dbReference>
<evidence type="ECO:0000313" key="3">
    <source>
        <dbReference type="EMBL" id="KAJ1367715.1"/>
    </source>
</evidence>